<protein>
    <recommendedName>
        <fullName evidence="15">Neuronal PAS domain-containing protein 4</fullName>
    </recommendedName>
</protein>
<comment type="subcellular location">
    <subcellularLocation>
        <location evidence="1">Nucleus</location>
    </subcellularLocation>
</comment>
<dbReference type="PROSITE" id="PS50112">
    <property type="entry name" value="PAS"/>
    <property type="match status" value="1"/>
</dbReference>
<dbReference type="GO" id="GO:0000981">
    <property type="term" value="F:DNA-binding transcription factor activity, RNA polymerase II-specific"/>
    <property type="evidence" value="ECO:0007669"/>
    <property type="project" value="TreeGrafter"/>
</dbReference>
<dbReference type="Gene3D" id="3.30.450.20">
    <property type="entry name" value="PAS domain"/>
    <property type="match status" value="2"/>
</dbReference>
<evidence type="ECO:0000256" key="5">
    <source>
        <dbReference type="ARBA" id="ARBA00023015"/>
    </source>
</evidence>
<dbReference type="SMART" id="SM00091">
    <property type="entry name" value="PAS"/>
    <property type="match status" value="2"/>
</dbReference>
<evidence type="ECO:0000313" key="13">
    <source>
        <dbReference type="EMBL" id="KAJ8338080.1"/>
    </source>
</evidence>
<feature type="domain" description="PAS" evidence="11">
    <location>
        <begin position="74"/>
        <end position="139"/>
    </location>
</feature>
<keyword evidence="8" id="KW-0804">Transcription</keyword>
<evidence type="ECO:0000313" key="14">
    <source>
        <dbReference type="Proteomes" id="UP001152622"/>
    </source>
</evidence>
<keyword evidence="6" id="KW-0238">DNA-binding</keyword>
<evidence type="ECO:0000256" key="4">
    <source>
        <dbReference type="ARBA" id="ARBA00022902"/>
    </source>
</evidence>
<feature type="region of interest" description="Disordered" evidence="10">
    <location>
        <begin position="400"/>
        <end position="451"/>
    </location>
</feature>
<keyword evidence="14" id="KW-1185">Reference proteome</keyword>
<keyword evidence="4" id="KW-0524">Neurogenesis</keyword>
<keyword evidence="2" id="KW-0677">Repeat</keyword>
<dbReference type="InterPro" id="IPR056192">
    <property type="entry name" value="bHLH_NPAS4"/>
</dbReference>
<evidence type="ECO:0000256" key="9">
    <source>
        <dbReference type="ARBA" id="ARBA00023242"/>
    </source>
</evidence>
<keyword evidence="3" id="KW-0221">Differentiation</keyword>
<organism evidence="13 14">
    <name type="scientific">Synaphobranchus kaupii</name>
    <name type="common">Kaup's arrowtooth eel</name>
    <dbReference type="NCBI Taxonomy" id="118154"/>
    <lineage>
        <taxon>Eukaryota</taxon>
        <taxon>Metazoa</taxon>
        <taxon>Chordata</taxon>
        <taxon>Craniata</taxon>
        <taxon>Vertebrata</taxon>
        <taxon>Euteleostomi</taxon>
        <taxon>Actinopterygii</taxon>
        <taxon>Neopterygii</taxon>
        <taxon>Teleostei</taxon>
        <taxon>Anguilliformes</taxon>
        <taxon>Synaphobranchidae</taxon>
        <taxon>Synaphobranchus</taxon>
    </lineage>
</organism>
<dbReference type="CDD" id="cd00130">
    <property type="entry name" value="PAS"/>
    <property type="match status" value="1"/>
</dbReference>
<dbReference type="GO" id="GO:0005634">
    <property type="term" value="C:nucleus"/>
    <property type="evidence" value="ECO:0007669"/>
    <property type="project" value="UniProtKB-SubCell"/>
</dbReference>
<feature type="region of interest" description="Disordered" evidence="10">
    <location>
        <begin position="759"/>
        <end position="779"/>
    </location>
</feature>
<evidence type="ECO:0000259" key="12">
    <source>
        <dbReference type="PROSITE" id="PS50888"/>
    </source>
</evidence>
<dbReference type="AlphaFoldDB" id="A0A9Q1EG19"/>
<evidence type="ECO:0000256" key="7">
    <source>
        <dbReference type="ARBA" id="ARBA00023159"/>
    </source>
</evidence>
<dbReference type="GO" id="GO:0030154">
    <property type="term" value="P:cell differentiation"/>
    <property type="evidence" value="ECO:0007669"/>
    <property type="project" value="UniProtKB-KW"/>
</dbReference>
<evidence type="ECO:0008006" key="15">
    <source>
        <dbReference type="Google" id="ProtNLM"/>
    </source>
</evidence>
<dbReference type="PANTHER" id="PTHR23043">
    <property type="entry name" value="HYPOXIA-INDUCIBLE FACTOR 1 ALPHA"/>
    <property type="match status" value="1"/>
</dbReference>
<name>A0A9Q1EG19_SYNKA</name>
<sequence>MYRSTKGASKARRDQINAEIRNLKDLLPISDADKARLSYLHIMSLACMYTRKAVFFSQEAAVAGCHEESAKFLSFQDLSDMVQDMPGFLLLLTGEGKLLYLSDSVAEHLGHSMVDLVAQGDSVYDIIDPTDHFVMRSNLVPLTSPDTERLFRCRFNTSKSVRRQSAGNKLVLIRARSLSPPFPASSPASYWTSNPVWVCFCSPLEPHPPNPAPIRESILTPPADHTFFPACFHSQHGRDMRLQEAQDSVSVYLGLDVAALRSRSWYSLLHPQDLSHASAQHCSLLREGGEGRVEMVVRVEAADSSWVWLYMVLQLETGKNPISSHNYVISESEAWSVRQQLCTEQTKLTLVLSSGSAYQDSLGLQSPDTLSSPDQVFTPSSSGLSVQSFDFSVSVCGTGSSEELGGAATESSRMEEGDPRSSLSSLEEESFFQQQQSAGPAPSPASSTSSTPVTVATVSDLDFLTQNIFLPPSFPLDPPLPTLPLPLPPLSMSNPQQGKEIVCTPPYTPQLGGGSFLFGEPLFSLDPTGATSPSLCALTTAATTAPSAPGASPPMTTASSPPAPMTQSTLLPLTLSLPSSELLFQGEPCSGGLYEKLPPTPDSPGDGDCTVMTLPEVRGPLYVDVPLGPHPYPPEGLLTPEASPGKQSGMAFFSLEREREKERAEISLLVQHISSLAEGFYPDPLLPKFSPSTISSSSSSPSLSPSLPVAELAVDSADLMDEFYTIKPWRGLDLPLLPDDISLFEESLLETLLQDLSTASSTPSPCPSSPTPSCPPPSPPTPVYWHPPFHIEGGSTVGLSHFCSVQSAHCNRRAGGGVTAAVDVGVLEEGGGTEMEVSSSPSIPASPPLLITASPASSPVTSVSPAAPGLPCAQSLLEELAALEPVFGAGASIAPDLGQQPELYQLQRHPPQQCFHKDGSGSDPPF</sequence>
<dbReference type="Pfam" id="PF23183">
    <property type="entry name" value="bHLH_NPAS4"/>
    <property type="match status" value="1"/>
</dbReference>
<dbReference type="InterPro" id="IPR011598">
    <property type="entry name" value="bHLH_dom"/>
</dbReference>
<dbReference type="Pfam" id="PF14598">
    <property type="entry name" value="PAS_11"/>
    <property type="match status" value="1"/>
</dbReference>
<dbReference type="GO" id="GO:0007399">
    <property type="term" value="P:nervous system development"/>
    <property type="evidence" value="ECO:0007669"/>
    <property type="project" value="UniProtKB-KW"/>
</dbReference>
<feature type="region of interest" description="Disordered" evidence="10">
    <location>
        <begin position="544"/>
        <end position="566"/>
    </location>
</feature>
<proteinExistence type="predicted"/>
<reference evidence="13" key="1">
    <citation type="journal article" date="2023" name="Science">
        <title>Genome structures resolve the early diversification of teleost fishes.</title>
        <authorList>
            <person name="Parey E."/>
            <person name="Louis A."/>
            <person name="Montfort J."/>
            <person name="Bouchez O."/>
            <person name="Roques C."/>
            <person name="Iampietro C."/>
            <person name="Lluch J."/>
            <person name="Castinel A."/>
            <person name="Donnadieu C."/>
            <person name="Desvignes T."/>
            <person name="Floi Bucao C."/>
            <person name="Jouanno E."/>
            <person name="Wen M."/>
            <person name="Mejri S."/>
            <person name="Dirks R."/>
            <person name="Jansen H."/>
            <person name="Henkel C."/>
            <person name="Chen W.J."/>
            <person name="Zahm M."/>
            <person name="Cabau C."/>
            <person name="Klopp C."/>
            <person name="Thompson A.W."/>
            <person name="Robinson-Rechavi M."/>
            <person name="Braasch I."/>
            <person name="Lecointre G."/>
            <person name="Bobe J."/>
            <person name="Postlethwait J.H."/>
            <person name="Berthelot C."/>
            <person name="Roest Crollius H."/>
            <person name="Guiguen Y."/>
        </authorList>
    </citation>
    <scope>NUCLEOTIDE SEQUENCE</scope>
    <source>
        <strain evidence="13">WJC10195</strain>
    </source>
</reference>
<dbReference type="InterPro" id="IPR000014">
    <property type="entry name" value="PAS"/>
</dbReference>
<evidence type="ECO:0000256" key="2">
    <source>
        <dbReference type="ARBA" id="ARBA00022737"/>
    </source>
</evidence>
<dbReference type="PANTHER" id="PTHR23043:SF24">
    <property type="entry name" value="NEURONAL PAS DOMAIN-CONTAINING PROTEIN 4"/>
    <property type="match status" value="1"/>
</dbReference>
<feature type="compositionally biased region" description="Low complexity" evidence="10">
    <location>
        <begin position="421"/>
        <end position="451"/>
    </location>
</feature>
<evidence type="ECO:0000259" key="11">
    <source>
        <dbReference type="PROSITE" id="PS50112"/>
    </source>
</evidence>
<evidence type="ECO:0000256" key="3">
    <source>
        <dbReference type="ARBA" id="ARBA00022782"/>
    </source>
</evidence>
<dbReference type="SUPFAM" id="SSF55785">
    <property type="entry name" value="PYP-like sensor domain (PAS domain)"/>
    <property type="match status" value="2"/>
</dbReference>
<evidence type="ECO:0000256" key="10">
    <source>
        <dbReference type="SAM" id="MobiDB-lite"/>
    </source>
</evidence>
<dbReference type="GO" id="GO:0046983">
    <property type="term" value="F:protein dimerization activity"/>
    <property type="evidence" value="ECO:0007669"/>
    <property type="project" value="InterPro"/>
</dbReference>
<keyword evidence="9" id="KW-0539">Nucleus</keyword>
<dbReference type="InterPro" id="IPR035965">
    <property type="entry name" value="PAS-like_dom_sf"/>
</dbReference>
<keyword evidence="5" id="KW-0805">Transcription regulation</keyword>
<dbReference type="CDD" id="cd19697">
    <property type="entry name" value="bHLH-PAS_NPAS4_PASD10"/>
    <property type="match status" value="1"/>
</dbReference>
<dbReference type="EMBL" id="JAINUF010000018">
    <property type="protein sequence ID" value="KAJ8338080.1"/>
    <property type="molecule type" value="Genomic_DNA"/>
</dbReference>
<dbReference type="PROSITE" id="PS50888">
    <property type="entry name" value="BHLH"/>
    <property type="match status" value="1"/>
</dbReference>
<gene>
    <name evidence="13" type="ORF">SKAU_G00370460</name>
</gene>
<keyword evidence="7" id="KW-0010">Activator</keyword>
<comment type="caution">
    <text evidence="13">The sequence shown here is derived from an EMBL/GenBank/DDBJ whole genome shotgun (WGS) entry which is preliminary data.</text>
</comment>
<feature type="domain" description="BHLH" evidence="12">
    <location>
        <begin position="1"/>
        <end position="53"/>
    </location>
</feature>
<evidence type="ECO:0000256" key="1">
    <source>
        <dbReference type="ARBA" id="ARBA00004123"/>
    </source>
</evidence>
<evidence type="ECO:0000256" key="8">
    <source>
        <dbReference type="ARBA" id="ARBA00023163"/>
    </source>
</evidence>
<evidence type="ECO:0000256" key="6">
    <source>
        <dbReference type="ARBA" id="ARBA00023125"/>
    </source>
</evidence>
<feature type="compositionally biased region" description="Pro residues" evidence="10">
    <location>
        <begin position="764"/>
        <end position="779"/>
    </location>
</feature>
<accession>A0A9Q1EG19</accession>
<dbReference type="Proteomes" id="UP001152622">
    <property type="component" value="Chromosome 18"/>
</dbReference>
<dbReference type="GO" id="GO:0000977">
    <property type="term" value="F:RNA polymerase II transcription regulatory region sequence-specific DNA binding"/>
    <property type="evidence" value="ECO:0007669"/>
    <property type="project" value="TreeGrafter"/>
</dbReference>
<dbReference type="OrthoDB" id="9978016at2759"/>